<evidence type="ECO:0000256" key="6">
    <source>
        <dbReference type="RuleBase" id="RU362067"/>
    </source>
</evidence>
<protein>
    <recommendedName>
        <fullName evidence="6">Amine oxidase</fullName>
        <ecNumber evidence="6">1.4.3.-</ecNumber>
    </recommendedName>
</protein>
<evidence type="ECO:0000256" key="1">
    <source>
        <dbReference type="ARBA" id="ARBA00001974"/>
    </source>
</evidence>
<dbReference type="Pfam" id="PF01593">
    <property type="entry name" value="Amino_oxidase"/>
    <property type="match status" value="1"/>
</dbReference>
<dbReference type="EC" id="1.4.3.-" evidence="6"/>
<dbReference type="InterPro" id="IPR002937">
    <property type="entry name" value="Amino_oxidase"/>
</dbReference>
<dbReference type="GO" id="GO:0097621">
    <property type="term" value="F:monoamine oxidase activity"/>
    <property type="evidence" value="ECO:0007669"/>
    <property type="project" value="UniProtKB-EC"/>
</dbReference>
<comment type="catalytic activity">
    <reaction evidence="4">
        <text>a secondary aliphatic amine + O2 + H2O = a primary amine + an aldehyde + H2O2</text>
        <dbReference type="Rhea" id="RHEA:26414"/>
        <dbReference type="ChEBI" id="CHEBI:15377"/>
        <dbReference type="ChEBI" id="CHEBI:15379"/>
        <dbReference type="ChEBI" id="CHEBI:16240"/>
        <dbReference type="ChEBI" id="CHEBI:17478"/>
        <dbReference type="ChEBI" id="CHEBI:58855"/>
        <dbReference type="ChEBI" id="CHEBI:65296"/>
        <dbReference type="EC" id="1.4.3.4"/>
    </reaction>
</comment>
<feature type="binding site" evidence="5">
    <location>
        <position position="486"/>
    </location>
    <ligand>
        <name>substrate</name>
    </ligand>
</feature>
<dbReference type="InterPro" id="IPR036188">
    <property type="entry name" value="FAD/NAD-bd_sf"/>
</dbReference>
<dbReference type="PANTHER" id="PTHR43563:SF14">
    <property type="entry name" value="AMINE OXIDASE"/>
    <property type="match status" value="1"/>
</dbReference>
<feature type="binding site" evidence="5">
    <location>
        <begin position="176"/>
        <end position="177"/>
    </location>
    <ligand>
        <name>FAD</name>
        <dbReference type="ChEBI" id="CHEBI:57692"/>
    </ligand>
</feature>
<evidence type="ECO:0000313" key="8">
    <source>
        <dbReference type="EMBL" id="RDW66009.1"/>
    </source>
</evidence>
<reference evidence="8 9" key="1">
    <citation type="journal article" date="2018" name="IMA Fungus">
        <title>IMA Genome-F 9: Draft genome sequence of Annulohypoxylon stygium, Aspergillus mulundensis, Berkeleyomyces basicola (syn. Thielaviopsis basicola), Ceratocystis smalleyi, two Cercospora beticola strains, Coleophoma cylindrospora, Fusarium fracticaudum, Phialophora cf. hyalina, and Morchella septimelata.</title>
        <authorList>
            <person name="Wingfield B.D."/>
            <person name="Bills G.F."/>
            <person name="Dong Y."/>
            <person name="Huang W."/>
            <person name="Nel W.J."/>
            <person name="Swalarsk-Parry B.S."/>
            <person name="Vaghefi N."/>
            <person name="Wilken P.M."/>
            <person name="An Z."/>
            <person name="de Beer Z.W."/>
            <person name="De Vos L."/>
            <person name="Chen L."/>
            <person name="Duong T.A."/>
            <person name="Gao Y."/>
            <person name="Hammerbacher A."/>
            <person name="Kikkert J.R."/>
            <person name="Li Y."/>
            <person name="Li H."/>
            <person name="Li K."/>
            <person name="Li Q."/>
            <person name="Liu X."/>
            <person name="Ma X."/>
            <person name="Naidoo K."/>
            <person name="Pethybridge S.J."/>
            <person name="Sun J."/>
            <person name="Steenkamp E.T."/>
            <person name="van der Nest M.A."/>
            <person name="van Wyk S."/>
            <person name="Wingfield M.J."/>
            <person name="Xiong C."/>
            <person name="Yue Q."/>
            <person name="Zhang X."/>
        </authorList>
    </citation>
    <scope>NUCLEOTIDE SEQUENCE [LARGE SCALE GENOMIC DNA]</scope>
    <source>
        <strain evidence="8 9">BP6252</strain>
    </source>
</reference>
<comment type="cofactor">
    <cofactor evidence="1 6">
        <name>FAD</name>
        <dbReference type="ChEBI" id="CHEBI:57692"/>
    </cofactor>
</comment>
<dbReference type="Pfam" id="PF01042">
    <property type="entry name" value="Ribonuc_L-PSP"/>
    <property type="match status" value="1"/>
</dbReference>
<dbReference type="EMBL" id="PDLM01000011">
    <property type="protein sequence ID" value="RDW66009.1"/>
    <property type="molecule type" value="Genomic_DNA"/>
</dbReference>
<evidence type="ECO:0000259" key="7">
    <source>
        <dbReference type="Pfam" id="PF01593"/>
    </source>
</evidence>
<comment type="similarity">
    <text evidence="2 6">Belongs to the flavin monoamine oxidase family.</text>
</comment>
<keyword evidence="6" id="KW-0285">Flavoprotein</keyword>
<keyword evidence="3 6" id="KW-0560">Oxidoreductase</keyword>
<dbReference type="STRING" id="1849047.A0A3D8QW67"/>
<evidence type="ECO:0000256" key="3">
    <source>
        <dbReference type="ARBA" id="ARBA00023002"/>
    </source>
</evidence>
<dbReference type="InterPro" id="IPR050703">
    <property type="entry name" value="Flavin_MAO"/>
</dbReference>
<dbReference type="SUPFAM" id="SSF54373">
    <property type="entry name" value="FAD-linked reductases, C-terminal domain"/>
    <property type="match status" value="1"/>
</dbReference>
<dbReference type="InterPro" id="IPR001613">
    <property type="entry name" value="Flavin_amine_oxidase"/>
</dbReference>
<evidence type="ECO:0000256" key="2">
    <source>
        <dbReference type="ARBA" id="ARBA00005995"/>
    </source>
</evidence>
<feature type="binding site" evidence="5">
    <location>
        <position position="157"/>
    </location>
    <ligand>
        <name>FAD</name>
        <dbReference type="ChEBI" id="CHEBI:57692"/>
    </ligand>
</feature>
<name>A0A3D8QW67_9HELO</name>
<gene>
    <name evidence="8" type="ORF">BP6252_09644</name>
</gene>
<dbReference type="AlphaFoldDB" id="A0A3D8QW67"/>
<dbReference type="PANTHER" id="PTHR43563">
    <property type="entry name" value="AMINE OXIDASE"/>
    <property type="match status" value="1"/>
</dbReference>
<dbReference type="InterPro" id="IPR006175">
    <property type="entry name" value="YjgF/YER057c/UK114"/>
</dbReference>
<dbReference type="Gene3D" id="3.30.1330.40">
    <property type="entry name" value="RutC-like"/>
    <property type="match status" value="1"/>
</dbReference>
<feature type="binding site" evidence="5">
    <location>
        <position position="577"/>
    </location>
    <ligand>
        <name>FAD</name>
        <dbReference type="ChEBI" id="CHEBI:57692"/>
    </ligand>
</feature>
<keyword evidence="9" id="KW-1185">Reference proteome</keyword>
<comment type="caution">
    <text evidence="8">The sequence shown here is derived from an EMBL/GenBank/DDBJ whole genome shotgun (WGS) entry which is preliminary data.</text>
</comment>
<proteinExistence type="inferred from homology"/>
<evidence type="ECO:0000256" key="5">
    <source>
        <dbReference type="PIRSR" id="PIRSR601613-1"/>
    </source>
</evidence>
<evidence type="ECO:0000313" key="9">
    <source>
        <dbReference type="Proteomes" id="UP000256645"/>
    </source>
</evidence>
<feature type="domain" description="Amine oxidase" evidence="7">
    <location>
        <begin position="156"/>
        <end position="601"/>
    </location>
</feature>
<dbReference type="Gene3D" id="1.10.405.10">
    <property type="entry name" value="Guanine Nucleotide Dissociation Inhibitor, domain 1"/>
    <property type="match status" value="1"/>
</dbReference>
<dbReference type="OrthoDB" id="5046242at2759"/>
<dbReference type="SUPFAM" id="SSF55298">
    <property type="entry name" value="YjgF-like"/>
    <property type="match status" value="1"/>
</dbReference>
<dbReference type="SUPFAM" id="SSF51905">
    <property type="entry name" value="FAD/NAD(P)-binding domain"/>
    <property type="match status" value="1"/>
</dbReference>
<keyword evidence="6" id="KW-0274">FAD</keyword>
<evidence type="ECO:0000256" key="4">
    <source>
        <dbReference type="ARBA" id="ARBA00048448"/>
    </source>
</evidence>
<dbReference type="InterPro" id="IPR035959">
    <property type="entry name" value="RutC-like_sf"/>
</dbReference>
<dbReference type="PRINTS" id="PR00757">
    <property type="entry name" value="AMINEOXDASEF"/>
</dbReference>
<accession>A0A3D8QW67</accession>
<feature type="binding site" evidence="5">
    <location>
        <position position="379"/>
    </location>
    <ligand>
        <name>FAD</name>
        <dbReference type="ChEBI" id="CHEBI:57692"/>
    </ligand>
</feature>
<dbReference type="Gene3D" id="3.90.660.10">
    <property type="match status" value="1"/>
</dbReference>
<organism evidence="8 9">
    <name type="scientific">Coleophoma cylindrospora</name>
    <dbReference type="NCBI Taxonomy" id="1849047"/>
    <lineage>
        <taxon>Eukaryota</taxon>
        <taxon>Fungi</taxon>
        <taxon>Dikarya</taxon>
        <taxon>Ascomycota</taxon>
        <taxon>Pezizomycotina</taxon>
        <taxon>Leotiomycetes</taxon>
        <taxon>Helotiales</taxon>
        <taxon>Dermateaceae</taxon>
        <taxon>Coleophoma</taxon>
    </lineage>
</organism>
<dbReference type="Proteomes" id="UP000256645">
    <property type="component" value="Unassembled WGS sequence"/>
</dbReference>
<dbReference type="Gene3D" id="3.50.50.60">
    <property type="entry name" value="FAD/NAD(P)-binding domain"/>
    <property type="match status" value="1"/>
</dbReference>
<dbReference type="CDD" id="cd00448">
    <property type="entry name" value="YjgF_YER057c_UK114_family"/>
    <property type="match status" value="1"/>
</dbReference>
<sequence length="611" mass="66214">MAPPKFQDTDSGFKPLYSDIASSQSSPGTIFISGQYGSTKTGSIPSSYEAQVHLALLNLRKCLLKANLTVKDILKLTVYIVDYTKTKRAHAPHLLTFLNGHRPAMTLVPVPELAKPEILFEIEAIAALPEPKGPVPTFSAELSQPILDVIVVGAGLSGLQAARTINKAGLSCIVLEARDRVGGKTWTKEMRKKKGHEVELGAAWINDTNQTTMWGLAKEFGLETVEQNTQGDCVLIDFEGERSTFPYGSLPEFSAAEKANAAEIRDKVESDCQEVDVFNPTSTKLDTMTFQDYVISLGAGKAALANAATWTRAMLGVEPTELSALFFLNYCKSGGGLLQMRSDRKGGGQHLRLRKGTQGFSKALASVLPEGSVKLSTPVLAITELPGQNVTEVTTTYKSYLARKVIVSVPTPVYKTISFTPALPPAKTLLSESTKYGYYTKAIIAFKSSFWKSHNLCGLSQSFVGPASVIRDTSTEIDSSYTLTCFVAGVPGREWSLLPAEEKIDVLLKQVAKVYTPSNDLAFVREQFEDWIASEWLEDPYAGWGCPCASTAPGVLDTTGSEPLREVVGNVHFVGTETAGEWKGYMEGAVRSGERGAIEVLNILKPAKAKM</sequence>